<evidence type="ECO:0000256" key="1">
    <source>
        <dbReference type="ARBA" id="ARBA00022617"/>
    </source>
</evidence>
<comment type="caution">
    <text evidence="7">The sequence shown here is derived from an EMBL/GenBank/DDBJ whole genome shotgun (WGS) entry which is preliminary data.</text>
</comment>
<reference evidence="7" key="1">
    <citation type="submission" date="2020-07" db="EMBL/GenBank/DDBJ databases">
        <title>Genome sequence and genetic diversity analysis of an under-domesticated orphan crop, white fonio (Digitaria exilis).</title>
        <authorList>
            <person name="Bennetzen J.L."/>
            <person name="Chen S."/>
            <person name="Ma X."/>
            <person name="Wang X."/>
            <person name="Yssel A.E.J."/>
            <person name="Chaluvadi S.R."/>
            <person name="Johnson M."/>
            <person name="Gangashetty P."/>
            <person name="Hamidou F."/>
            <person name="Sanogo M.D."/>
            <person name="Zwaenepoel A."/>
            <person name="Wallace J."/>
            <person name="Van De Peer Y."/>
            <person name="Van Deynze A."/>
        </authorList>
    </citation>
    <scope>NUCLEOTIDE SEQUENCE</scope>
    <source>
        <tissue evidence="7">Leaves</tissue>
    </source>
</reference>
<dbReference type="GO" id="GO:0004497">
    <property type="term" value="F:monooxygenase activity"/>
    <property type="evidence" value="ECO:0007669"/>
    <property type="project" value="InterPro"/>
</dbReference>
<dbReference type="EMBL" id="JACEFO010000191">
    <property type="protein sequence ID" value="KAF8776735.1"/>
    <property type="molecule type" value="Genomic_DNA"/>
</dbReference>
<dbReference type="GO" id="GO:0020037">
    <property type="term" value="F:heme binding"/>
    <property type="evidence" value="ECO:0007669"/>
    <property type="project" value="InterPro"/>
</dbReference>
<name>A0A835FVL1_9POAL</name>
<sequence length="326" mass="35369">MEITSTPPFLIPSLLLLLLTWLLSRVLSSWHPKNAGGGVHHRRIPSPPAFPIIGHLHLLKKPLHLSLAALAKRYAGDGGLLHLRFGAKPVLLVTSPSIADECFTVHDVALANRPGLASRRLLTDDCPSISTSNYGELWRHLRRLATVHALSAHRLAATASARDAGARAMAAKLYRAGEVSTVSVKAMAYEFVANVIMAMVAGEGMAEEQVVLFKEMTEAGIAAAGAANRLDFLPEVMRMMDFGRTAKRLAEVGKARQRFGQSLVDDYRRRHPRDGGGGGISGEQETTRTVLGDLLRQQREGSPEQLDDVVIRTVCLVSHTVTVTSL</sequence>
<evidence type="ECO:0000256" key="4">
    <source>
        <dbReference type="ARBA" id="ARBA00023004"/>
    </source>
</evidence>
<feature type="region of interest" description="Disordered" evidence="5">
    <location>
        <begin position="267"/>
        <end position="286"/>
    </location>
</feature>
<keyword evidence="2" id="KW-0479">Metal-binding</keyword>
<dbReference type="AlphaFoldDB" id="A0A835FVL1"/>
<protein>
    <recommendedName>
        <fullName evidence="9">Cytochrome P450</fullName>
    </recommendedName>
</protein>
<dbReference type="PANTHER" id="PTHR47947:SF6">
    <property type="entry name" value="CYTOCHROME P450"/>
    <property type="match status" value="1"/>
</dbReference>
<accession>A0A835FVL1</accession>
<dbReference type="InterPro" id="IPR050651">
    <property type="entry name" value="Plant_Cytochrome_P450_Monoox"/>
</dbReference>
<keyword evidence="3" id="KW-0560">Oxidoreductase</keyword>
<evidence type="ECO:0000256" key="5">
    <source>
        <dbReference type="SAM" id="MobiDB-lite"/>
    </source>
</evidence>
<dbReference type="OrthoDB" id="692717at2759"/>
<keyword evidence="4" id="KW-0408">Iron</keyword>
<proteinExistence type="predicted"/>
<dbReference type="InterPro" id="IPR036396">
    <property type="entry name" value="Cyt_P450_sf"/>
</dbReference>
<keyword evidence="6" id="KW-0732">Signal</keyword>
<evidence type="ECO:0000256" key="2">
    <source>
        <dbReference type="ARBA" id="ARBA00022723"/>
    </source>
</evidence>
<dbReference type="GO" id="GO:0005506">
    <property type="term" value="F:iron ion binding"/>
    <property type="evidence" value="ECO:0007669"/>
    <property type="project" value="InterPro"/>
</dbReference>
<dbReference type="GO" id="GO:0016705">
    <property type="term" value="F:oxidoreductase activity, acting on paired donors, with incorporation or reduction of molecular oxygen"/>
    <property type="evidence" value="ECO:0007669"/>
    <property type="project" value="InterPro"/>
</dbReference>
<dbReference type="Pfam" id="PF00067">
    <property type="entry name" value="p450"/>
    <property type="match status" value="1"/>
</dbReference>
<evidence type="ECO:0000256" key="6">
    <source>
        <dbReference type="SAM" id="SignalP"/>
    </source>
</evidence>
<evidence type="ECO:0000313" key="8">
    <source>
        <dbReference type="Proteomes" id="UP000636709"/>
    </source>
</evidence>
<evidence type="ECO:0008006" key="9">
    <source>
        <dbReference type="Google" id="ProtNLM"/>
    </source>
</evidence>
<feature type="chain" id="PRO_5032582014" description="Cytochrome P450" evidence="6">
    <location>
        <begin position="29"/>
        <end position="326"/>
    </location>
</feature>
<gene>
    <name evidence="7" type="ORF">HU200_003470</name>
</gene>
<dbReference type="Gene3D" id="1.10.630.10">
    <property type="entry name" value="Cytochrome P450"/>
    <property type="match status" value="1"/>
</dbReference>
<feature type="signal peptide" evidence="6">
    <location>
        <begin position="1"/>
        <end position="28"/>
    </location>
</feature>
<evidence type="ECO:0000313" key="7">
    <source>
        <dbReference type="EMBL" id="KAF8776735.1"/>
    </source>
</evidence>
<keyword evidence="8" id="KW-1185">Reference proteome</keyword>
<dbReference type="SUPFAM" id="SSF48264">
    <property type="entry name" value="Cytochrome P450"/>
    <property type="match status" value="1"/>
</dbReference>
<organism evidence="7 8">
    <name type="scientific">Digitaria exilis</name>
    <dbReference type="NCBI Taxonomy" id="1010633"/>
    <lineage>
        <taxon>Eukaryota</taxon>
        <taxon>Viridiplantae</taxon>
        <taxon>Streptophyta</taxon>
        <taxon>Embryophyta</taxon>
        <taxon>Tracheophyta</taxon>
        <taxon>Spermatophyta</taxon>
        <taxon>Magnoliopsida</taxon>
        <taxon>Liliopsida</taxon>
        <taxon>Poales</taxon>
        <taxon>Poaceae</taxon>
        <taxon>PACMAD clade</taxon>
        <taxon>Panicoideae</taxon>
        <taxon>Panicodae</taxon>
        <taxon>Paniceae</taxon>
        <taxon>Anthephorinae</taxon>
        <taxon>Digitaria</taxon>
    </lineage>
</organism>
<dbReference type="InterPro" id="IPR001128">
    <property type="entry name" value="Cyt_P450"/>
</dbReference>
<dbReference type="PANTHER" id="PTHR47947">
    <property type="entry name" value="CYTOCHROME P450 82C3-RELATED"/>
    <property type="match status" value="1"/>
</dbReference>
<evidence type="ECO:0000256" key="3">
    <source>
        <dbReference type="ARBA" id="ARBA00023002"/>
    </source>
</evidence>
<dbReference type="Proteomes" id="UP000636709">
    <property type="component" value="Unassembled WGS sequence"/>
</dbReference>
<keyword evidence="1" id="KW-0349">Heme</keyword>